<evidence type="ECO:0000256" key="1">
    <source>
        <dbReference type="SAM" id="MobiDB-lite"/>
    </source>
</evidence>
<dbReference type="EMBL" id="AMSP01000008">
    <property type="protein sequence ID" value="EKU46624.1"/>
    <property type="molecule type" value="Genomic_DNA"/>
</dbReference>
<feature type="region of interest" description="Disordered" evidence="1">
    <location>
        <begin position="57"/>
        <end position="116"/>
    </location>
</feature>
<accession>K9AH60</accession>
<sequence length="116" mass="11701">MIALILLLAFALVVFAVGRLVCPPHDRLPLRCLDRVIAVTTWARGWRAIASAGPLSTLRTGDGAPVTGTATLPGATADTDRSGPCADGPWPDGPSADGPGADGPNADGPYPDGTDG</sequence>
<keyword evidence="3" id="KW-1185">Reference proteome</keyword>
<dbReference type="OrthoDB" id="9988665at2"/>
<organism evidence="2 3">
    <name type="scientific">Brevibacterium casei S18</name>
    <dbReference type="NCBI Taxonomy" id="1229781"/>
    <lineage>
        <taxon>Bacteria</taxon>
        <taxon>Bacillati</taxon>
        <taxon>Actinomycetota</taxon>
        <taxon>Actinomycetes</taxon>
        <taxon>Micrococcales</taxon>
        <taxon>Brevibacteriaceae</taxon>
        <taxon>Brevibacterium</taxon>
    </lineage>
</organism>
<evidence type="ECO:0000313" key="2">
    <source>
        <dbReference type="EMBL" id="EKU46624.1"/>
    </source>
</evidence>
<name>K9AH60_9MICO</name>
<dbReference type="RefSeq" id="WP_009378674.1">
    <property type="nucleotide sequence ID" value="NZ_AMSP01000008.1"/>
</dbReference>
<reference evidence="2 3" key="1">
    <citation type="submission" date="2012-09" db="EMBL/GenBank/DDBJ databases">
        <title>Genome Sequence of Brevibacterium casei S18.</title>
        <authorList>
            <person name="Sharma R."/>
            <person name="Singh A."/>
            <person name="Jangir P.K."/>
        </authorList>
    </citation>
    <scope>NUCLEOTIDE SEQUENCE [LARGE SCALE GENOMIC DNA]</scope>
    <source>
        <strain evidence="2 3">S18</strain>
    </source>
</reference>
<gene>
    <name evidence="2" type="ORF">C272_10248</name>
</gene>
<comment type="caution">
    <text evidence="2">The sequence shown here is derived from an EMBL/GenBank/DDBJ whole genome shotgun (WGS) entry which is preliminary data.</text>
</comment>
<dbReference type="PATRIC" id="fig|1229781.4.peg.2060"/>
<proteinExistence type="predicted"/>
<feature type="compositionally biased region" description="Low complexity" evidence="1">
    <location>
        <begin position="86"/>
        <end position="116"/>
    </location>
</feature>
<dbReference type="AlphaFoldDB" id="K9AH60"/>
<dbReference type="Proteomes" id="UP000009879">
    <property type="component" value="Unassembled WGS sequence"/>
</dbReference>
<evidence type="ECO:0000313" key="3">
    <source>
        <dbReference type="Proteomes" id="UP000009879"/>
    </source>
</evidence>
<protein>
    <submittedName>
        <fullName evidence="2">Uncharacterized protein</fullName>
    </submittedName>
</protein>